<sequence>MRINDRLARYILDNMNAGLSPTDPNPDEGWFVDGPGEGNPDPAVLICDPDFETRIEIIETGNHEEDKALGHRVVALINTYFLKNESSLGPSSSKPEMREAGPRR</sequence>
<proteinExistence type="predicted"/>
<protein>
    <submittedName>
        <fullName evidence="2">Uncharacterized protein</fullName>
    </submittedName>
</protein>
<feature type="compositionally biased region" description="Polar residues" evidence="1">
    <location>
        <begin position="85"/>
        <end position="94"/>
    </location>
</feature>
<dbReference type="Proteomes" id="UP000403266">
    <property type="component" value="Unassembled WGS sequence"/>
</dbReference>
<feature type="region of interest" description="Disordered" evidence="1">
    <location>
        <begin position="16"/>
        <end position="41"/>
    </location>
</feature>
<accession>A0A5N7MBI3</accession>
<dbReference type="RefSeq" id="WP_152709026.1">
    <property type="nucleotide sequence ID" value="NZ_VOSJ01000047.1"/>
</dbReference>
<reference evidence="2 3" key="1">
    <citation type="journal article" date="2019" name="Syst. Appl. Microbiol.">
        <title>Microvirga tunisiensis sp. nov., a root nodule symbiotic bacterium isolated from Lupinus micranthus and L. luteus grown in Northern Tunisia.</title>
        <authorList>
            <person name="Msaddak A."/>
            <person name="Rejili M."/>
            <person name="Duran D."/>
            <person name="Mars M."/>
            <person name="Palacios J.M."/>
            <person name="Ruiz-Argueso T."/>
            <person name="Rey L."/>
            <person name="Imperial J."/>
        </authorList>
    </citation>
    <scope>NUCLEOTIDE SEQUENCE [LARGE SCALE GENOMIC DNA]</scope>
    <source>
        <strain evidence="2 3">Lmie10</strain>
    </source>
</reference>
<name>A0A5N7MBI3_9HYPH</name>
<evidence type="ECO:0000313" key="3">
    <source>
        <dbReference type="Proteomes" id="UP000403266"/>
    </source>
</evidence>
<evidence type="ECO:0000313" key="2">
    <source>
        <dbReference type="EMBL" id="MPR24117.1"/>
    </source>
</evidence>
<feature type="compositionally biased region" description="Basic and acidic residues" evidence="1">
    <location>
        <begin position="95"/>
        <end position="104"/>
    </location>
</feature>
<dbReference type="AlphaFoldDB" id="A0A5N7MBI3"/>
<keyword evidence="3" id="KW-1185">Reference proteome</keyword>
<evidence type="ECO:0000256" key="1">
    <source>
        <dbReference type="SAM" id="MobiDB-lite"/>
    </source>
</evidence>
<comment type="caution">
    <text evidence="2">The sequence shown here is derived from an EMBL/GenBank/DDBJ whole genome shotgun (WGS) entry which is preliminary data.</text>
</comment>
<gene>
    <name evidence="2" type="ORF">FS320_02475</name>
</gene>
<organism evidence="2 3">
    <name type="scientific">Microvirga tunisiensis</name>
    <dbReference type="NCBI Taxonomy" id="2108360"/>
    <lineage>
        <taxon>Bacteria</taxon>
        <taxon>Pseudomonadati</taxon>
        <taxon>Pseudomonadota</taxon>
        <taxon>Alphaproteobacteria</taxon>
        <taxon>Hyphomicrobiales</taxon>
        <taxon>Methylobacteriaceae</taxon>
        <taxon>Microvirga</taxon>
    </lineage>
</organism>
<dbReference type="EMBL" id="VOSK01000003">
    <property type="protein sequence ID" value="MPR24117.1"/>
    <property type="molecule type" value="Genomic_DNA"/>
</dbReference>
<feature type="region of interest" description="Disordered" evidence="1">
    <location>
        <begin position="85"/>
        <end position="104"/>
    </location>
</feature>